<keyword evidence="6" id="KW-0805">Transcription regulation</keyword>
<dbReference type="GO" id="GO:0043051">
    <property type="term" value="P:regulation of nematode pharyngeal pumping"/>
    <property type="evidence" value="ECO:0007669"/>
    <property type="project" value="EnsemblMetazoa"/>
</dbReference>
<evidence type="ECO:0000256" key="8">
    <source>
        <dbReference type="ARBA" id="ARBA00023163"/>
    </source>
</evidence>
<keyword evidence="3" id="KW-0479">Metal-binding</keyword>
<feature type="compositionally biased region" description="Polar residues" evidence="11">
    <location>
        <begin position="515"/>
        <end position="531"/>
    </location>
</feature>
<feature type="region of interest" description="Disordered" evidence="11">
    <location>
        <begin position="429"/>
        <end position="469"/>
    </location>
</feature>
<dbReference type="FunFam" id="3.30.50.10:FF:000042">
    <property type="entry name" value="Nuclear hormone receptor HR96"/>
    <property type="match status" value="1"/>
</dbReference>
<dbReference type="Pfam" id="PF00105">
    <property type="entry name" value="zf-C4"/>
    <property type="match status" value="1"/>
</dbReference>
<dbReference type="STRING" id="31234.E3M215"/>
<dbReference type="GO" id="GO:0061066">
    <property type="term" value="P:positive regulation of dauer larval development"/>
    <property type="evidence" value="ECO:0007669"/>
    <property type="project" value="EnsemblMetazoa"/>
</dbReference>
<dbReference type="InterPro" id="IPR001628">
    <property type="entry name" value="Znf_hrmn_rcpt"/>
</dbReference>
<keyword evidence="8" id="KW-0804">Transcription</keyword>
<dbReference type="CDD" id="cd06966">
    <property type="entry name" value="NR_DBD_CAR"/>
    <property type="match status" value="1"/>
</dbReference>
<evidence type="ECO:0000313" key="14">
    <source>
        <dbReference type="EMBL" id="EFO89690.1"/>
    </source>
</evidence>
<dbReference type="InParanoid" id="E3M215"/>
<gene>
    <name evidence="14" type="primary">Cre-daf-12</name>
    <name evidence="14" type="ORF">CRE_07237</name>
</gene>
<dbReference type="Gene3D" id="1.10.565.10">
    <property type="entry name" value="Retinoid X Receptor"/>
    <property type="match status" value="1"/>
</dbReference>
<dbReference type="GO" id="GO:0006935">
    <property type="term" value="P:chemotaxis"/>
    <property type="evidence" value="ECO:0007669"/>
    <property type="project" value="EnsemblMetazoa"/>
</dbReference>
<dbReference type="GO" id="GO:0005634">
    <property type="term" value="C:nucleus"/>
    <property type="evidence" value="ECO:0007669"/>
    <property type="project" value="UniProtKB-SubCell"/>
</dbReference>
<dbReference type="GO" id="GO:0040034">
    <property type="term" value="P:regulation of development, heterochronic"/>
    <property type="evidence" value="ECO:0007669"/>
    <property type="project" value="EnsemblMetazoa"/>
</dbReference>
<feature type="compositionally biased region" description="Polar residues" evidence="11">
    <location>
        <begin position="624"/>
        <end position="635"/>
    </location>
</feature>
<protein>
    <submittedName>
        <fullName evidence="14">CRE-DAF-12 protein</fullName>
    </submittedName>
</protein>
<dbReference type="eggNOG" id="KOG3575">
    <property type="taxonomic scope" value="Eukaryota"/>
</dbReference>
<evidence type="ECO:0000256" key="5">
    <source>
        <dbReference type="ARBA" id="ARBA00022833"/>
    </source>
</evidence>
<dbReference type="GO" id="GO:0000978">
    <property type="term" value="F:RNA polymerase II cis-regulatory region sequence-specific DNA binding"/>
    <property type="evidence" value="ECO:0007669"/>
    <property type="project" value="TreeGrafter"/>
</dbReference>
<keyword evidence="15" id="KW-1185">Reference proteome</keyword>
<dbReference type="SUPFAM" id="SSF48508">
    <property type="entry name" value="Nuclear receptor ligand-binding domain"/>
    <property type="match status" value="1"/>
</dbReference>
<dbReference type="SMART" id="SM00430">
    <property type="entry name" value="HOLI"/>
    <property type="match status" value="1"/>
</dbReference>
<dbReference type="GO" id="GO:0045944">
    <property type="term" value="P:positive regulation of transcription by RNA polymerase II"/>
    <property type="evidence" value="ECO:0007669"/>
    <property type="project" value="EnsemblMetazoa"/>
</dbReference>
<dbReference type="GO" id="GO:0010286">
    <property type="term" value="P:heat acclimation"/>
    <property type="evidence" value="ECO:0007669"/>
    <property type="project" value="EnsemblMetazoa"/>
</dbReference>
<dbReference type="HOGENOM" id="CLU_007368_12_2_1"/>
<dbReference type="SUPFAM" id="SSF57716">
    <property type="entry name" value="Glucocorticoid receptor-like (DNA-binding domain)"/>
    <property type="match status" value="1"/>
</dbReference>
<keyword evidence="10" id="KW-0539">Nucleus</keyword>
<dbReference type="GO" id="GO:0040024">
    <property type="term" value="P:dauer larval development"/>
    <property type="evidence" value="ECO:0007669"/>
    <property type="project" value="EnsemblMetazoa"/>
</dbReference>
<feature type="region of interest" description="Disordered" evidence="11">
    <location>
        <begin position="263"/>
        <end position="297"/>
    </location>
</feature>
<evidence type="ECO:0000259" key="13">
    <source>
        <dbReference type="PROSITE" id="PS51843"/>
    </source>
</evidence>
<dbReference type="Gene3D" id="3.30.50.10">
    <property type="entry name" value="Erythroid Transcription Factor GATA-1, subunit A"/>
    <property type="match status" value="1"/>
</dbReference>
<dbReference type="PANTHER" id="PTHR24082">
    <property type="entry name" value="NUCLEAR HORMONE RECEPTOR"/>
    <property type="match status" value="1"/>
</dbReference>
<keyword evidence="5" id="KW-0862">Zinc</keyword>
<dbReference type="InterPro" id="IPR000536">
    <property type="entry name" value="Nucl_hrmn_rcpt_lig-bd"/>
</dbReference>
<dbReference type="InterPro" id="IPR050234">
    <property type="entry name" value="Nuclear_hormone_rcpt_NR1"/>
</dbReference>
<evidence type="ECO:0000256" key="2">
    <source>
        <dbReference type="ARBA" id="ARBA00005993"/>
    </source>
</evidence>
<dbReference type="PROSITE" id="PS51843">
    <property type="entry name" value="NR_LBD"/>
    <property type="match status" value="1"/>
</dbReference>
<dbReference type="GO" id="GO:1902052">
    <property type="term" value="F:(25S)-Delta(7)-dafachronate binding"/>
    <property type="evidence" value="ECO:0007669"/>
    <property type="project" value="EnsemblMetazoa"/>
</dbReference>
<comment type="similarity">
    <text evidence="2">Belongs to the nuclear hormone receptor family.</text>
</comment>
<accession>E3M215</accession>
<dbReference type="GO" id="GO:0008340">
    <property type="term" value="P:determination of adult lifespan"/>
    <property type="evidence" value="ECO:0007669"/>
    <property type="project" value="EnsemblMetazoa"/>
</dbReference>
<keyword evidence="7" id="KW-0238">DNA-binding</keyword>
<dbReference type="AlphaFoldDB" id="E3M215"/>
<evidence type="ECO:0000256" key="11">
    <source>
        <dbReference type="SAM" id="MobiDB-lite"/>
    </source>
</evidence>
<feature type="region of interest" description="Disordered" evidence="11">
    <location>
        <begin position="608"/>
        <end position="635"/>
    </location>
</feature>
<dbReference type="FunFam" id="1.10.565.10:FF:000050">
    <property type="entry name" value="Nuclear hormone receptor family member daf-12"/>
    <property type="match status" value="1"/>
</dbReference>
<feature type="compositionally biased region" description="Polar residues" evidence="11">
    <location>
        <begin position="447"/>
        <end position="460"/>
    </location>
</feature>
<dbReference type="Proteomes" id="UP000008281">
    <property type="component" value="Unassembled WGS sequence"/>
</dbReference>
<dbReference type="CDD" id="cd06929">
    <property type="entry name" value="NR_LBD_F1"/>
    <property type="match status" value="1"/>
</dbReference>
<reference evidence="14" key="1">
    <citation type="submission" date="2007-07" db="EMBL/GenBank/DDBJ databases">
        <title>PCAP assembly of the Caenorhabditis remanei genome.</title>
        <authorList>
            <consortium name="The Caenorhabditis remanei Sequencing Consortium"/>
            <person name="Wilson R.K."/>
        </authorList>
    </citation>
    <scope>NUCLEOTIDE SEQUENCE [LARGE SCALE GENOMIC DNA]</scope>
    <source>
        <strain evidence="14">PB4641</strain>
    </source>
</reference>
<dbReference type="OMA" id="GMDDPME"/>
<dbReference type="GO" id="GO:1902051">
    <property type="term" value="F:(25S)-Delta(4)-dafachronate binding"/>
    <property type="evidence" value="ECO:0007669"/>
    <property type="project" value="EnsemblMetazoa"/>
</dbReference>
<dbReference type="PROSITE" id="PS00031">
    <property type="entry name" value="NUCLEAR_REC_DBD_1"/>
    <property type="match status" value="1"/>
</dbReference>
<dbReference type="PANTHER" id="PTHR24082:SF494">
    <property type="entry name" value="NUCLEAR HORMONE RECEPTOR FAMILY MEMBER DAF-12"/>
    <property type="match status" value="1"/>
</dbReference>
<organism evidence="15">
    <name type="scientific">Caenorhabditis remanei</name>
    <name type="common">Caenorhabditis vulgaris</name>
    <dbReference type="NCBI Taxonomy" id="31234"/>
    <lineage>
        <taxon>Eukaryota</taxon>
        <taxon>Metazoa</taxon>
        <taxon>Ecdysozoa</taxon>
        <taxon>Nematoda</taxon>
        <taxon>Chromadorea</taxon>
        <taxon>Rhabditida</taxon>
        <taxon>Rhabditina</taxon>
        <taxon>Rhabditomorpha</taxon>
        <taxon>Rhabditoidea</taxon>
        <taxon>Rhabditidae</taxon>
        <taxon>Peloderinae</taxon>
        <taxon>Caenorhabditis</taxon>
    </lineage>
</organism>
<dbReference type="PROSITE" id="PS51030">
    <property type="entry name" value="NUCLEAR_REC_DBD_2"/>
    <property type="match status" value="1"/>
</dbReference>
<evidence type="ECO:0000256" key="6">
    <source>
        <dbReference type="ARBA" id="ARBA00023015"/>
    </source>
</evidence>
<evidence type="ECO:0000256" key="3">
    <source>
        <dbReference type="ARBA" id="ARBA00022723"/>
    </source>
</evidence>
<evidence type="ECO:0000256" key="7">
    <source>
        <dbReference type="ARBA" id="ARBA00023125"/>
    </source>
</evidence>
<feature type="domain" description="NR LBD" evidence="13">
    <location>
        <begin position="752"/>
        <end position="989"/>
    </location>
</feature>
<evidence type="ECO:0000256" key="10">
    <source>
        <dbReference type="ARBA" id="ARBA00023242"/>
    </source>
</evidence>
<evidence type="ECO:0000313" key="15">
    <source>
        <dbReference type="Proteomes" id="UP000008281"/>
    </source>
</evidence>
<dbReference type="OrthoDB" id="6352325at2759"/>
<dbReference type="EMBL" id="DS268422">
    <property type="protein sequence ID" value="EFO89690.1"/>
    <property type="molecule type" value="Genomic_DNA"/>
</dbReference>
<feature type="domain" description="Nuclear receptor" evidence="12">
    <location>
        <begin position="346"/>
        <end position="421"/>
    </location>
</feature>
<dbReference type="GO" id="GO:0030154">
    <property type="term" value="P:cell differentiation"/>
    <property type="evidence" value="ECO:0007669"/>
    <property type="project" value="TreeGrafter"/>
</dbReference>
<dbReference type="InterPro" id="IPR013088">
    <property type="entry name" value="Znf_NHR/GATA"/>
</dbReference>
<feature type="region of interest" description="Disordered" evidence="11">
    <location>
        <begin position="322"/>
        <end position="344"/>
    </location>
</feature>
<evidence type="ECO:0000259" key="12">
    <source>
        <dbReference type="PROSITE" id="PS51030"/>
    </source>
</evidence>
<dbReference type="GO" id="GO:0008270">
    <property type="term" value="F:zinc ion binding"/>
    <property type="evidence" value="ECO:0007669"/>
    <property type="project" value="UniProtKB-KW"/>
</dbReference>
<evidence type="ECO:0000256" key="1">
    <source>
        <dbReference type="ARBA" id="ARBA00004123"/>
    </source>
</evidence>
<dbReference type="GO" id="GO:0000122">
    <property type="term" value="P:negative regulation of transcription by RNA polymerase II"/>
    <property type="evidence" value="ECO:0007669"/>
    <property type="project" value="TreeGrafter"/>
</dbReference>
<name>E3M215_CAERE</name>
<dbReference type="FunCoup" id="E3M215">
    <property type="interactions" value="243"/>
</dbReference>
<dbReference type="GO" id="GO:0004879">
    <property type="term" value="F:nuclear receptor activity"/>
    <property type="evidence" value="ECO:0007669"/>
    <property type="project" value="EnsemblMetazoa"/>
</dbReference>
<evidence type="ECO:0000256" key="4">
    <source>
        <dbReference type="ARBA" id="ARBA00022771"/>
    </source>
</evidence>
<evidence type="ECO:0000256" key="9">
    <source>
        <dbReference type="ARBA" id="ARBA00023170"/>
    </source>
</evidence>
<feature type="region of interest" description="Disordered" evidence="11">
    <location>
        <begin position="496"/>
        <end position="542"/>
    </location>
</feature>
<proteinExistence type="inferred from homology"/>
<dbReference type="SMART" id="SM00399">
    <property type="entry name" value="ZnF_C4"/>
    <property type="match status" value="1"/>
</dbReference>
<feature type="compositionally biased region" description="Basic residues" evidence="11">
    <location>
        <begin position="266"/>
        <end position="275"/>
    </location>
</feature>
<comment type="subcellular location">
    <subcellularLocation>
        <location evidence="1">Nucleus</location>
    </subcellularLocation>
</comment>
<sequence>MGTNGGVTAAGSMEIETNENPEKVAEPVVRRKRVTRRIALPGHIQFSLKVTGLTQPITSNRTPVPNRRLPICDLFSRNYLGFANFDFRELWRRNEYYDTVSKTVRFVAISVEFGSDFLRTKRENQSYSYHRDSCVFYLLCNPYLPIVNYQPPTVLSPPFIFPSLKVHLGGVKNCFNPASAQGETSSSAIAMNSQEGLDHCKAIATILASSGFTWPAELFKTFQNYPYPIPPYYPAIPFETPVQTPSTPDSPLSLIDVVKVDETENKKKRHRRIHSKNNCLTPPNSDDDPQMSTPDDPVIHSPPSIGAAPGMNGYHGSGVKLEDGTGACGSPDDGNMDSSEESRRRQKTCRVCGDHATGYNFNVITCESCKAFFRRNALRPKEFKCPYSEDCEINSVSRRFCQKCRLRKCFTVGMKKEWILNEEQLRRRKNSRLNNNSTSNKRAQPGHQLSPQAQNQQPHQSPVPHPGVAVYQQPQRPLTINPMDNQMMHHMQNRPNIMPQLISPPGAQPYPLTSPVGSSASDSPPNRSLTMMHNGDKSPDGYDPNMMAHRISQTSLNPRPKMDNGQVVLSTEEYKQLLARIPGAQVPGLMNEEEPINKRAAYNCNGHPMPADTTPPYSAPMSDMSLSRNNSTSSGMQPLTHMNGTQSNMCEIPGSSVPTQSHFDIASFGMGIVTATGGGDAAEEMYRKMNTFYEHCIQSALDSPENQEPKAIENKPDYMTQNHNNFQQYQADPYHVAPQPVDRNINYQLNAAELKALDAVREAFFGMDDPMEQGRQLQSFLKTNKSPADIMNIMDVTMRRFVKVAKGVPAFREVSQEGKFSLLKGGMIEMLTVRGVTRYDPSTNSFKTPTIKGQNVSVNVDDMFAKLNANAQAQKAKCLEFFGFFDEEIKKNELAVYLVMLAVLFSVRVDPPMNENDVRIVTDQHNHFMSLLNRYLESLYGEQARRIFERLPKALGMLNDIARNAGMLFMGTVRSGEAEELPGEFFKIK</sequence>
<keyword evidence="9" id="KW-0675">Receptor</keyword>
<keyword evidence="4" id="KW-0863">Zinc-finger</keyword>
<feature type="compositionally biased region" description="Low complexity" evidence="11">
    <location>
        <begin position="432"/>
        <end position="442"/>
    </location>
</feature>
<dbReference type="PRINTS" id="PR00047">
    <property type="entry name" value="STROIDFINGER"/>
</dbReference>
<dbReference type="InterPro" id="IPR035500">
    <property type="entry name" value="NHR-like_dom_sf"/>
</dbReference>
<dbReference type="GO" id="GO:0060179">
    <property type="term" value="P:male mating behavior"/>
    <property type="evidence" value="ECO:0007669"/>
    <property type="project" value="EnsemblMetazoa"/>
</dbReference>